<dbReference type="GO" id="GO:0042597">
    <property type="term" value="C:periplasmic space"/>
    <property type="evidence" value="ECO:0007669"/>
    <property type="project" value="InterPro"/>
</dbReference>
<accession>A0A1H6B058</accession>
<keyword evidence="3" id="KW-1185">Reference proteome</keyword>
<dbReference type="GO" id="GO:0008643">
    <property type="term" value="P:carbohydrate transport"/>
    <property type="evidence" value="ECO:0007669"/>
    <property type="project" value="InterPro"/>
</dbReference>
<reference evidence="3" key="1">
    <citation type="submission" date="2016-10" db="EMBL/GenBank/DDBJ databases">
        <authorList>
            <person name="Varghese N."/>
            <person name="Submissions S."/>
        </authorList>
    </citation>
    <scope>NUCLEOTIDE SEQUENCE [LARGE SCALE GENOMIC DNA]</scope>
    <source>
        <strain evidence="3">CGMCC 1.7062</strain>
    </source>
</reference>
<dbReference type="Proteomes" id="UP000236721">
    <property type="component" value="Unassembled WGS sequence"/>
</dbReference>
<dbReference type="PROSITE" id="PS51257">
    <property type="entry name" value="PROKAR_LIPOPROTEIN"/>
    <property type="match status" value="1"/>
</dbReference>
<feature type="chain" id="PRO_5009293295" evidence="1">
    <location>
        <begin position="25"/>
        <end position="296"/>
    </location>
</feature>
<evidence type="ECO:0000256" key="1">
    <source>
        <dbReference type="SAM" id="SignalP"/>
    </source>
</evidence>
<gene>
    <name evidence="2" type="ORF">SAMN04488244_11863</name>
</gene>
<protein>
    <submittedName>
        <fullName evidence="2">Maltose operon protein</fullName>
    </submittedName>
</protein>
<dbReference type="OrthoDB" id="6212239at2"/>
<evidence type="ECO:0000313" key="2">
    <source>
        <dbReference type="EMBL" id="SEG54208.1"/>
    </source>
</evidence>
<organism evidence="2 3">
    <name type="scientific">Vibrio hangzhouensis</name>
    <dbReference type="NCBI Taxonomy" id="462991"/>
    <lineage>
        <taxon>Bacteria</taxon>
        <taxon>Pseudomonadati</taxon>
        <taxon>Pseudomonadota</taxon>
        <taxon>Gammaproteobacteria</taxon>
        <taxon>Vibrionales</taxon>
        <taxon>Vibrionaceae</taxon>
        <taxon>Vibrio</taxon>
    </lineage>
</organism>
<dbReference type="InterPro" id="IPR010794">
    <property type="entry name" value="MalM"/>
</dbReference>
<sequence>MKKTILAMLLATLAGCSGSENVTAENREEKLGLNALQSVANCCETLDTLTYQQVVKPETFRVDITAQSPIVELKTGKTFVAGLALPQATGSIELKVYSVVEKTVFVPSVLVLDNNYKVLDVIDDNTIRYSESSLLYKAGYIGDYVLPQKYPNGKAPKYLVAMTTAQDLAEYSMPMPPSEFALKSGQVSADNPFYSTNKIPHSAIGQVTFEFDYDPAGRLSETTQEKSQREESIAAYVDSEQQSVMSAEQEQAFNDEISKAVSEGDFERAISVSNEAERLGSPTAKETFIKSMKNYQ</sequence>
<dbReference type="Pfam" id="PF07148">
    <property type="entry name" value="MalM"/>
    <property type="match status" value="1"/>
</dbReference>
<dbReference type="AlphaFoldDB" id="A0A1H6B058"/>
<feature type="signal peptide" evidence="1">
    <location>
        <begin position="1"/>
        <end position="24"/>
    </location>
</feature>
<proteinExistence type="predicted"/>
<keyword evidence="1" id="KW-0732">Signal</keyword>
<dbReference type="RefSeq" id="WP_103881509.1">
    <property type="nucleotide sequence ID" value="NZ_FNVG01000018.1"/>
</dbReference>
<dbReference type="EMBL" id="FNVG01000018">
    <property type="protein sequence ID" value="SEG54208.1"/>
    <property type="molecule type" value="Genomic_DNA"/>
</dbReference>
<evidence type="ECO:0000313" key="3">
    <source>
        <dbReference type="Proteomes" id="UP000236721"/>
    </source>
</evidence>
<name>A0A1H6B058_9VIBR</name>